<reference evidence="2" key="2">
    <citation type="submission" date="2010-11" db="EMBL/GenBank/DDBJ databases">
        <authorList>
            <consortium name="The Broad Institute Genome Sequencing Platform"/>
            <person name="Earl A."/>
            <person name="Ward D."/>
            <person name="Feldgarden M."/>
            <person name="Gevers D."/>
            <person name="Butler R."/>
            <person name="Young S.K."/>
            <person name="Zeng Q."/>
            <person name="Gargeya S."/>
            <person name="Fitzgerald M."/>
            <person name="Haas B."/>
            <person name="Abouelleil A."/>
            <person name="Alvarado L."/>
            <person name="Arachchi H.M."/>
            <person name="Berlin A."/>
            <person name="Brown A."/>
            <person name="Chapman S.B."/>
            <person name="Chen Z."/>
            <person name="Dunbar C."/>
            <person name="Freedman E."/>
            <person name="Gearin G."/>
            <person name="Gellesch M."/>
            <person name="Goldberg J."/>
            <person name="Griggs A."/>
            <person name="Gujja S."/>
            <person name="Heilman E."/>
            <person name="Heiman D."/>
            <person name="Howarth C."/>
            <person name="Larson L."/>
            <person name="Lui A."/>
            <person name="MacDonald P.J.P."/>
            <person name="Mehta T."/>
            <person name="Montmayeur A."/>
            <person name="Murphy C."/>
            <person name="Neiman D."/>
            <person name="Pearson M."/>
            <person name="Priest M."/>
            <person name="Roberts A."/>
            <person name="Saif S."/>
            <person name="Shea T."/>
            <person name="Shenoy N."/>
            <person name="Sisk P."/>
            <person name="Stolte C."/>
            <person name="Sykes S."/>
            <person name="White J."/>
            <person name="Yandava C."/>
            <person name="Wortman J."/>
            <person name="Nusbaum C."/>
            <person name="Birren B."/>
        </authorList>
    </citation>
    <scope>NUCLEOTIDE SEQUENCE</scope>
    <source>
        <strain evidence="2">P1A1 Lamole</strain>
    </source>
</reference>
<proteinExistence type="predicted"/>
<evidence type="ECO:0000313" key="2">
    <source>
        <dbReference type="EMBL" id="KDE05511.1"/>
    </source>
</evidence>
<reference evidence="4" key="1">
    <citation type="submission" date="2010-11" db="EMBL/GenBank/DDBJ databases">
        <title>The genome sequence of Microbotryum violaceum strain p1A1 Lamole.</title>
        <authorList>
            <person name="Cuomo C."/>
            <person name="Perlin M."/>
            <person name="Young S.K."/>
            <person name="Zeng Q."/>
            <person name="Gargeya S."/>
            <person name="Alvarado L."/>
            <person name="Berlin A."/>
            <person name="Chapman S.B."/>
            <person name="Chen Z."/>
            <person name="Freedman E."/>
            <person name="Gellesch M."/>
            <person name="Goldberg J."/>
            <person name="Griggs A."/>
            <person name="Gujja S."/>
            <person name="Heilman E."/>
            <person name="Heiman D."/>
            <person name="Howarth C."/>
            <person name="Mehta T."/>
            <person name="Neiman D."/>
            <person name="Pearson M."/>
            <person name="Roberts A."/>
            <person name="Saif S."/>
            <person name="Shea T."/>
            <person name="Shenoy N."/>
            <person name="Sisk P."/>
            <person name="Stolte C."/>
            <person name="Sykes S."/>
            <person name="White J."/>
            <person name="Yandava C."/>
            <person name="Haas B."/>
            <person name="Nusbaum C."/>
            <person name="Birren B."/>
        </authorList>
    </citation>
    <scope>NUCLEOTIDE SEQUENCE [LARGE SCALE GENOMIC DNA]</scope>
    <source>
        <strain evidence="4">p1A1 Lamole</strain>
    </source>
</reference>
<evidence type="ECO:0000313" key="3">
    <source>
        <dbReference type="EnsemblFungi" id="MVLG_04104T0"/>
    </source>
</evidence>
<feature type="region of interest" description="Disordered" evidence="1">
    <location>
        <begin position="483"/>
        <end position="530"/>
    </location>
</feature>
<dbReference type="InParanoid" id="U5HA70"/>
<feature type="region of interest" description="Disordered" evidence="1">
    <location>
        <begin position="166"/>
        <end position="230"/>
    </location>
</feature>
<gene>
    <name evidence="2" type="ORF">MVLG_04104</name>
</gene>
<evidence type="ECO:0000313" key="4">
    <source>
        <dbReference type="Proteomes" id="UP000017200"/>
    </source>
</evidence>
<reference evidence="3" key="4">
    <citation type="submission" date="2015-06" db="UniProtKB">
        <authorList>
            <consortium name="EnsemblFungi"/>
        </authorList>
    </citation>
    <scope>IDENTIFICATION</scope>
</reference>
<keyword evidence="4" id="KW-1185">Reference proteome</keyword>
<feature type="compositionally biased region" description="Acidic residues" evidence="1">
    <location>
        <begin position="199"/>
        <end position="214"/>
    </location>
</feature>
<accession>U5HA70</accession>
<reference evidence="2 4" key="3">
    <citation type="journal article" date="2015" name="BMC Genomics">
        <title>Sex and parasites: genomic and transcriptomic analysis of Microbotryum lychnidis-dioicae, the biotrophic and plant-castrating anther smut fungus.</title>
        <authorList>
            <person name="Perlin M.H."/>
            <person name="Amselem J."/>
            <person name="Fontanillas E."/>
            <person name="Toh S.S."/>
            <person name="Chen Z."/>
            <person name="Goldberg J."/>
            <person name="Duplessis S."/>
            <person name="Henrissat B."/>
            <person name="Young S."/>
            <person name="Zeng Q."/>
            <person name="Aguileta G."/>
            <person name="Petit E."/>
            <person name="Badouin H."/>
            <person name="Andrews J."/>
            <person name="Razeeq D."/>
            <person name="Gabaldon T."/>
            <person name="Quesneville H."/>
            <person name="Giraud T."/>
            <person name="Hood M.E."/>
            <person name="Schultz D.J."/>
            <person name="Cuomo C.A."/>
        </authorList>
    </citation>
    <scope>NUCLEOTIDE SEQUENCE [LARGE SCALE GENOMIC DNA]</scope>
    <source>
        <strain evidence="4">p1A1 Lamole</strain>
        <strain evidence="2">P1A1 Lamole</strain>
    </source>
</reference>
<feature type="compositionally biased region" description="Low complexity" evidence="1">
    <location>
        <begin position="177"/>
        <end position="191"/>
    </location>
</feature>
<organism evidence="2">
    <name type="scientific">Microbotryum lychnidis-dioicae (strain p1A1 Lamole / MvSl-1064)</name>
    <name type="common">Anther smut fungus</name>
    <dbReference type="NCBI Taxonomy" id="683840"/>
    <lineage>
        <taxon>Eukaryota</taxon>
        <taxon>Fungi</taxon>
        <taxon>Dikarya</taxon>
        <taxon>Basidiomycota</taxon>
        <taxon>Pucciniomycotina</taxon>
        <taxon>Microbotryomycetes</taxon>
        <taxon>Microbotryales</taxon>
        <taxon>Microbotryaceae</taxon>
        <taxon>Microbotryum</taxon>
    </lineage>
</organism>
<sequence length="530" mass="58633">MSCTTFTDNAASSSRSKSQQGFAILRAADQILKAKQRIFLSPLGCRLFNGLSRQTLWFSGRAGKEKAQTPKLRLPFVLRTQSGKMVLDLKFKDRVSYARDVDQGKNSWLDSSDRRGHTTTSTVELPSYKAHVWLGDILENLRAQCRPKLVAFLEVNPGFKVHGKRIPFTRRVKPKENNSGGRNGGARSSQGEQLRFDPEEAEMCEEEQEEEQGSEGEKERAGTDYDDDDDEYSETMRLAEQTYPTLPNARLCWLGDTGADDLSRDLQRLLNSATELCRYDKTFSSTQKHVHPHIEKFAQDLAKLQLSAETNGLNRDDLDNGGAQFGHGKLGLTELAETREYLANWPNWSIRDVVTRRWNCIAAIARDEFAHVRRKGKATARNGDDGQTLAKVKVGYIFRAAMVPTVQDVMKTVEQALDEHKKETRGEVESESATTSSNTSRSKRPAGATGAGSSVAKKRAKLTDDATLQQLPSAIPDQINKTIATPLAKKHGRGNLPKHASPKTVATQPAIVGSEKLGAAANAGGRAHRR</sequence>
<dbReference type="EMBL" id="AEIJ01000401">
    <property type="status" value="NOT_ANNOTATED_CDS"/>
    <property type="molecule type" value="Genomic_DNA"/>
</dbReference>
<feature type="compositionally biased region" description="Low complexity" evidence="1">
    <location>
        <begin position="431"/>
        <end position="440"/>
    </location>
</feature>
<dbReference type="EMBL" id="GL541685">
    <property type="protein sequence ID" value="KDE05511.1"/>
    <property type="molecule type" value="Genomic_DNA"/>
</dbReference>
<feature type="compositionally biased region" description="Basic and acidic residues" evidence="1">
    <location>
        <begin position="419"/>
        <end position="428"/>
    </location>
</feature>
<dbReference type="AlphaFoldDB" id="U5HA70"/>
<dbReference type="EnsemblFungi" id="MVLG_04104T0">
    <property type="protein sequence ID" value="MVLG_04104T0"/>
    <property type="gene ID" value="MVLG_04104"/>
</dbReference>
<dbReference type="HOGENOM" id="CLU_514082_0_0_1"/>
<evidence type="ECO:0000256" key="1">
    <source>
        <dbReference type="SAM" id="MobiDB-lite"/>
    </source>
</evidence>
<dbReference type="OrthoDB" id="2540391at2759"/>
<feature type="compositionally biased region" description="Low complexity" evidence="1">
    <location>
        <begin position="518"/>
        <end position="530"/>
    </location>
</feature>
<protein>
    <submittedName>
        <fullName evidence="2 3">Uncharacterized protein</fullName>
    </submittedName>
</protein>
<dbReference type="Proteomes" id="UP000017200">
    <property type="component" value="Unassembled WGS sequence"/>
</dbReference>
<name>U5HA70_USTV1</name>
<feature type="region of interest" description="Disordered" evidence="1">
    <location>
        <begin position="419"/>
        <end position="461"/>
    </location>
</feature>